<evidence type="ECO:0000313" key="2">
    <source>
        <dbReference type="Proteomes" id="UP001056120"/>
    </source>
</evidence>
<reference evidence="2" key="1">
    <citation type="journal article" date="2022" name="Mol. Ecol. Resour.">
        <title>The genomes of chicory, endive, great burdock and yacon provide insights into Asteraceae palaeo-polyploidization history and plant inulin production.</title>
        <authorList>
            <person name="Fan W."/>
            <person name="Wang S."/>
            <person name="Wang H."/>
            <person name="Wang A."/>
            <person name="Jiang F."/>
            <person name="Liu H."/>
            <person name="Zhao H."/>
            <person name="Xu D."/>
            <person name="Zhang Y."/>
        </authorList>
    </citation>
    <scope>NUCLEOTIDE SEQUENCE [LARGE SCALE GENOMIC DNA]</scope>
    <source>
        <strain evidence="2">cv. Yunnan</strain>
    </source>
</reference>
<dbReference type="Proteomes" id="UP001056120">
    <property type="component" value="Linkage Group LG02"/>
</dbReference>
<name>A0ACB9JYB7_9ASTR</name>
<organism evidence="1 2">
    <name type="scientific">Smallanthus sonchifolius</name>
    <dbReference type="NCBI Taxonomy" id="185202"/>
    <lineage>
        <taxon>Eukaryota</taxon>
        <taxon>Viridiplantae</taxon>
        <taxon>Streptophyta</taxon>
        <taxon>Embryophyta</taxon>
        <taxon>Tracheophyta</taxon>
        <taxon>Spermatophyta</taxon>
        <taxon>Magnoliopsida</taxon>
        <taxon>eudicotyledons</taxon>
        <taxon>Gunneridae</taxon>
        <taxon>Pentapetalae</taxon>
        <taxon>asterids</taxon>
        <taxon>campanulids</taxon>
        <taxon>Asterales</taxon>
        <taxon>Asteraceae</taxon>
        <taxon>Asteroideae</taxon>
        <taxon>Heliantheae alliance</taxon>
        <taxon>Millerieae</taxon>
        <taxon>Smallanthus</taxon>
    </lineage>
</organism>
<comment type="caution">
    <text evidence="1">The sequence shown here is derived from an EMBL/GenBank/DDBJ whole genome shotgun (WGS) entry which is preliminary data.</text>
</comment>
<sequence length="137" mass="15762">MTNFVVAIVINDLQYPCVLSYQSLMQIQKYTVSFVYMAGRGIGKRVGGITNRTTPRWQTRSTTNVESEHVVEHVERNEHMEEPQMQNAIDTAVVKALDMASPILLASLKENKRKKYKTEVVKDLDDDEPYEFIYDDS</sequence>
<gene>
    <name evidence="1" type="ORF">L1987_06482</name>
</gene>
<accession>A0ACB9JYB7</accession>
<protein>
    <submittedName>
        <fullName evidence="1">Uncharacterized protein</fullName>
    </submittedName>
</protein>
<keyword evidence="2" id="KW-1185">Reference proteome</keyword>
<dbReference type="EMBL" id="CM042019">
    <property type="protein sequence ID" value="KAI3825007.1"/>
    <property type="molecule type" value="Genomic_DNA"/>
</dbReference>
<evidence type="ECO:0000313" key="1">
    <source>
        <dbReference type="EMBL" id="KAI3825007.1"/>
    </source>
</evidence>
<reference evidence="1 2" key="2">
    <citation type="journal article" date="2022" name="Mol. Ecol. Resour.">
        <title>The genomes of chicory, endive, great burdock and yacon provide insights into Asteraceae paleo-polyploidization history and plant inulin production.</title>
        <authorList>
            <person name="Fan W."/>
            <person name="Wang S."/>
            <person name="Wang H."/>
            <person name="Wang A."/>
            <person name="Jiang F."/>
            <person name="Liu H."/>
            <person name="Zhao H."/>
            <person name="Xu D."/>
            <person name="Zhang Y."/>
        </authorList>
    </citation>
    <scope>NUCLEOTIDE SEQUENCE [LARGE SCALE GENOMIC DNA]</scope>
    <source>
        <strain evidence="2">cv. Yunnan</strain>
        <tissue evidence="1">Leaves</tissue>
    </source>
</reference>
<proteinExistence type="predicted"/>